<dbReference type="eggNOG" id="arCOG01274">
    <property type="taxonomic scope" value="Archaea"/>
</dbReference>
<feature type="transmembrane region" description="Helical" evidence="7">
    <location>
        <begin position="166"/>
        <end position="188"/>
    </location>
</feature>
<feature type="transmembrane region" description="Helical" evidence="7">
    <location>
        <begin position="195"/>
        <end position="212"/>
    </location>
</feature>
<dbReference type="Pfam" id="PF02653">
    <property type="entry name" value="BPD_transp_2"/>
    <property type="match status" value="1"/>
</dbReference>
<keyword evidence="3 7" id="KW-0812">Transmembrane</keyword>
<dbReference type="AlphaFoldDB" id="L0IEJ9"/>
<dbReference type="GeneID" id="14376567"/>
<keyword evidence="2" id="KW-1003">Cell membrane</keyword>
<accession>L0IEJ9</accession>
<evidence type="ECO:0000256" key="1">
    <source>
        <dbReference type="ARBA" id="ARBA00004651"/>
    </source>
</evidence>
<evidence type="ECO:0000256" key="7">
    <source>
        <dbReference type="SAM" id="Phobius"/>
    </source>
</evidence>
<feature type="transmembrane region" description="Helical" evidence="7">
    <location>
        <begin position="101"/>
        <end position="122"/>
    </location>
</feature>
<dbReference type="STRING" id="797302.Halru_2059"/>
<evidence type="ECO:0000313" key="8">
    <source>
        <dbReference type="EMBL" id="AGB16651.1"/>
    </source>
</evidence>
<feature type="transmembrane region" description="Helical" evidence="7">
    <location>
        <begin position="316"/>
        <end position="338"/>
    </location>
</feature>
<feature type="transmembrane region" description="Helical" evidence="7">
    <location>
        <begin position="430"/>
        <end position="448"/>
    </location>
</feature>
<feature type="region of interest" description="Disordered" evidence="6">
    <location>
        <begin position="1"/>
        <end position="47"/>
    </location>
</feature>
<dbReference type="KEGG" id="hru:Halru_2059"/>
<dbReference type="InterPro" id="IPR043428">
    <property type="entry name" value="LivM-like"/>
</dbReference>
<dbReference type="PANTHER" id="PTHR30482:SF17">
    <property type="entry name" value="ABC TRANSPORTER ATP-BINDING PROTEIN"/>
    <property type="match status" value="1"/>
</dbReference>
<feature type="transmembrane region" description="Helical" evidence="7">
    <location>
        <begin position="350"/>
        <end position="375"/>
    </location>
</feature>
<evidence type="ECO:0000256" key="2">
    <source>
        <dbReference type="ARBA" id="ARBA00022475"/>
    </source>
</evidence>
<evidence type="ECO:0000256" key="6">
    <source>
        <dbReference type="SAM" id="MobiDB-lite"/>
    </source>
</evidence>
<feature type="transmembrane region" description="Helical" evidence="7">
    <location>
        <begin position="134"/>
        <end position="154"/>
    </location>
</feature>
<keyword evidence="9" id="KW-1185">Reference proteome</keyword>
<keyword evidence="4 7" id="KW-1133">Transmembrane helix</keyword>
<dbReference type="OrthoDB" id="43815at2157"/>
<name>L0IEJ9_HALRX</name>
<dbReference type="EMBL" id="CP003050">
    <property type="protein sequence ID" value="AGB16651.1"/>
    <property type="molecule type" value="Genomic_DNA"/>
</dbReference>
<feature type="transmembrane region" description="Helical" evidence="7">
    <location>
        <begin position="269"/>
        <end position="286"/>
    </location>
</feature>
<keyword evidence="5 7" id="KW-0472">Membrane</keyword>
<dbReference type="GO" id="GO:0015658">
    <property type="term" value="F:branched-chain amino acid transmembrane transporter activity"/>
    <property type="evidence" value="ECO:0007669"/>
    <property type="project" value="InterPro"/>
</dbReference>
<dbReference type="InterPro" id="IPR001851">
    <property type="entry name" value="ABC_transp_permease"/>
</dbReference>
<dbReference type="Proteomes" id="UP000010846">
    <property type="component" value="Chromosome"/>
</dbReference>
<proteinExistence type="predicted"/>
<sequence length="473" mass="50341">MTDSTNDGTGRTATTDRSTTDSESTRTTPTGEVERLTPEGDSSPADAAADEADSWLHLYARDHLSHAAVVALFVVYPLLYAQLTAIPAIDLVVATVDPGAFFDAFLPATTFVIALFFLGLFAMSFDFISGYTGYLSFGHAAFYGVGAYGIILAANGKVPGLSPETPFMVTMILAGLVAFALALAIGLVSFRLSGVYFAMITLGVAQVIYVLVRNWDYAAGNPLSGPSHNGPTPEIGIPYVDSLSVAIGRLAGDSFENVFGLGLDLSATWVSYWAIGLVVLVCYFAMQRIIHSPFGRVMIAIRENEERARAVGYNVFWYKMVAFGFSAFFAAIAGALFAGFSNNASPDDTFYFLVTADALIVTIIGGIGTLAGPLFGAGFFQWLEDVLSAEQGGLAPYLRETLGEPILSTEVLGVTLGDVINSAVAGRAPLYLGIVFVAFVLLVPNGLLGSLRDRLGGTVAKRLPAVLERYRRR</sequence>
<dbReference type="CDD" id="cd06581">
    <property type="entry name" value="TM_PBP1_LivM_like"/>
    <property type="match status" value="1"/>
</dbReference>
<feature type="transmembrane region" description="Helical" evidence="7">
    <location>
        <begin position="67"/>
        <end position="89"/>
    </location>
</feature>
<dbReference type="GO" id="GO:0005886">
    <property type="term" value="C:plasma membrane"/>
    <property type="evidence" value="ECO:0007669"/>
    <property type="project" value="UniProtKB-SubCell"/>
</dbReference>
<evidence type="ECO:0000256" key="4">
    <source>
        <dbReference type="ARBA" id="ARBA00022989"/>
    </source>
</evidence>
<organism evidence="8 9">
    <name type="scientific">Halovivax ruber (strain DSM 18193 / JCM 13892 / XH-70)</name>
    <dbReference type="NCBI Taxonomy" id="797302"/>
    <lineage>
        <taxon>Archaea</taxon>
        <taxon>Methanobacteriati</taxon>
        <taxon>Methanobacteriota</taxon>
        <taxon>Stenosarchaea group</taxon>
        <taxon>Halobacteria</taxon>
        <taxon>Halobacteriales</taxon>
        <taxon>Natrialbaceae</taxon>
        <taxon>Halovivax</taxon>
    </lineage>
</organism>
<protein>
    <submittedName>
        <fullName evidence="8">ABC-type branched-chain amino acid transport system, permease component</fullName>
    </submittedName>
</protein>
<gene>
    <name evidence="8" type="ordered locus">Halru_2059</name>
</gene>
<dbReference type="HOGENOM" id="CLU_031365_0_1_2"/>
<reference evidence="8" key="1">
    <citation type="submission" date="2011-09" db="EMBL/GenBank/DDBJ databases">
        <title>Complete sequence of Halovivax ruber XH-70.</title>
        <authorList>
            <consortium name="US DOE Joint Genome Institute"/>
            <person name="Lucas S."/>
            <person name="Han J."/>
            <person name="Lapidus A."/>
            <person name="Cheng J.-F."/>
            <person name="Goodwin L."/>
            <person name="Pitluck S."/>
            <person name="Peters L."/>
            <person name="Mikhailova N."/>
            <person name="Davenport K."/>
            <person name="Detter J.C."/>
            <person name="Han C."/>
            <person name="Tapia R."/>
            <person name="Land M."/>
            <person name="Hauser L."/>
            <person name="Kyrpides N."/>
            <person name="Ivanova N."/>
            <person name="Pagani I."/>
            <person name="Sproer C."/>
            <person name="Anderson I."/>
            <person name="Woyke T."/>
        </authorList>
    </citation>
    <scope>NUCLEOTIDE SEQUENCE</scope>
    <source>
        <strain evidence="8">XH-70</strain>
    </source>
</reference>
<comment type="subcellular location">
    <subcellularLocation>
        <location evidence="1">Cell membrane</location>
        <topology evidence="1">Multi-pass membrane protein</topology>
    </subcellularLocation>
</comment>
<dbReference type="RefSeq" id="WP_015301265.1">
    <property type="nucleotide sequence ID" value="NC_019964.1"/>
</dbReference>
<evidence type="ECO:0000313" key="9">
    <source>
        <dbReference type="Proteomes" id="UP000010846"/>
    </source>
</evidence>
<dbReference type="PANTHER" id="PTHR30482">
    <property type="entry name" value="HIGH-AFFINITY BRANCHED-CHAIN AMINO ACID TRANSPORT SYSTEM PERMEASE"/>
    <property type="match status" value="1"/>
</dbReference>
<feature type="compositionally biased region" description="Low complexity" evidence="6">
    <location>
        <begin position="1"/>
        <end position="17"/>
    </location>
</feature>
<evidence type="ECO:0000256" key="3">
    <source>
        <dbReference type="ARBA" id="ARBA00022692"/>
    </source>
</evidence>
<evidence type="ECO:0000256" key="5">
    <source>
        <dbReference type="ARBA" id="ARBA00023136"/>
    </source>
</evidence>